<dbReference type="InterPro" id="IPR023636">
    <property type="entry name" value="Urocanase_CS"/>
</dbReference>
<dbReference type="AlphaFoldDB" id="A0A380FMA5"/>
<dbReference type="InterPro" id="IPR035401">
    <property type="entry name" value="Urocanase_C"/>
</dbReference>
<dbReference type="Pfam" id="PF17392">
    <property type="entry name" value="Urocanase_C"/>
    <property type="match status" value="1"/>
</dbReference>
<dbReference type="GO" id="GO:0016153">
    <property type="term" value="F:urocanate hydratase activity"/>
    <property type="evidence" value="ECO:0007669"/>
    <property type="project" value="UniProtKB-EC"/>
</dbReference>
<accession>A0A380FMA5</accession>
<dbReference type="EC" id="4.2.1.49" evidence="2"/>
<dbReference type="STRING" id="1293.SH09_09110"/>
<dbReference type="GO" id="GO:0006548">
    <property type="term" value="P:L-histidine catabolic process"/>
    <property type="evidence" value="ECO:0007669"/>
    <property type="project" value="TreeGrafter"/>
</dbReference>
<evidence type="ECO:0000259" key="1">
    <source>
        <dbReference type="Pfam" id="PF17392"/>
    </source>
</evidence>
<protein>
    <submittedName>
        <fullName evidence="2">Urocanate hydratase</fullName>
        <ecNumber evidence="2">4.2.1.49</ecNumber>
    </submittedName>
</protein>
<evidence type="ECO:0000313" key="3">
    <source>
        <dbReference type="Proteomes" id="UP000255277"/>
    </source>
</evidence>
<name>A0A380FMA5_STAGA</name>
<dbReference type="PANTHER" id="PTHR12216:SF4">
    <property type="entry name" value="UROCANATE HYDRATASE"/>
    <property type="match status" value="1"/>
</dbReference>
<dbReference type="PANTHER" id="PTHR12216">
    <property type="entry name" value="UROCANATE HYDRATASE"/>
    <property type="match status" value="1"/>
</dbReference>
<feature type="domain" description="Urocanase C-terminal" evidence="1">
    <location>
        <begin position="20"/>
        <end position="162"/>
    </location>
</feature>
<sequence>MHLISLDSYQHILDRYSVKVKGPFRFAALSGDPKDIERADEEMRKLFPDNEKLIRWLDLAEEKIAFQGLPSRIAWLGYEERAKMGLALNRLVREGEISAPIVIGRDHLDSGSVASPNRETEGMQDGSDAVGDWAVLNALINTAAGGSWISFHHGGGVGMGLLFTCWYGSCSRWFRTS</sequence>
<gene>
    <name evidence="2" type="primary">hutU_2</name>
    <name evidence="2" type="ORF">NCTC12195_04120</name>
</gene>
<keyword evidence="2" id="KW-0456">Lyase</keyword>
<dbReference type="EMBL" id="UHDK01000001">
    <property type="protein sequence ID" value="SUM34593.1"/>
    <property type="molecule type" value="Genomic_DNA"/>
</dbReference>
<dbReference type="InterPro" id="IPR036190">
    <property type="entry name" value="Urocanase_sf"/>
</dbReference>
<proteinExistence type="predicted"/>
<dbReference type="Proteomes" id="UP000255277">
    <property type="component" value="Unassembled WGS sequence"/>
</dbReference>
<dbReference type="Gene3D" id="3.40.1770.10">
    <property type="entry name" value="Urocanase superfamily"/>
    <property type="match status" value="1"/>
</dbReference>
<evidence type="ECO:0000313" key="2">
    <source>
        <dbReference type="EMBL" id="SUM34593.1"/>
    </source>
</evidence>
<reference evidence="2 3" key="1">
    <citation type="submission" date="2018-06" db="EMBL/GenBank/DDBJ databases">
        <authorList>
            <consortium name="Pathogen Informatics"/>
            <person name="Doyle S."/>
        </authorList>
    </citation>
    <scope>NUCLEOTIDE SEQUENCE [LARGE SCALE GENOMIC DNA]</scope>
    <source>
        <strain evidence="2 3">NCTC12195</strain>
    </source>
</reference>
<dbReference type="SUPFAM" id="SSF111326">
    <property type="entry name" value="Urocanase"/>
    <property type="match status" value="1"/>
</dbReference>
<organism evidence="2 3">
    <name type="scientific">Staphylococcus gallinarum</name>
    <dbReference type="NCBI Taxonomy" id="1293"/>
    <lineage>
        <taxon>Bacteria</taxon>
        <taxon>Bacillati</taxon>
        <taxon>Bacillota</taxon>
        <taxon>Bacilli</taxon>
        <taxon>Bacillales</taxon>
        <taxon>Staphylococcaceae</taxon>
        <taxon>Staphylococcus</taxon>
    </lineage>
</organism>
<dbReference type="PROSITE" id="PS01233">
    <property type="entry name" value="UROCANASE"/>
    <property type="match status" value="1"/>
</dbReference>
<dbReference type="InterPro" id="IPR023637">
    <property type="entry name" value="Urocanase-like"/>
</dbReference>